<comment type="caution">
    <text evidence="4">The sequence shown here is derived from an EMBL/GenBank/DDBJ whole genome shotgun (WGS) entry which is preliminary data.</text>
</comment>
<dbReference type="GO" id="GO:0005524">
    <property type="term" value="F:ATP binding"/>
    <property type="evidence" value="ECO:0007669"/>
    <property type="project" value="UniProtKB-KW"/>
</dbReference>
<dbReference type="SMART" id="SM00382">
    <property type="entry name" value="AAA"/>
    <property type="match status" value="1"/>
</dbReference>
<evidence type="ECO:0000259" key="3">
    <source>
        <dbReference type="PROSITE" id="PS50893"/>
    </source>
</evidence>
<gene>
    <name evidence="4" type="ORF">Q5741_16030</name>
</gene>
<evidence type="ECO:0000256" key="2">
    <source>
        <dbReference type="ARBA" id="ARBA00022840"/>
    </source>
</evidence>
<evidence type="ECO:0000313" key="4">
    <source>
        <dbReference type="EMBL" id="MDO7907922.1"/>
    </source>
</evidence>
<dbReference type="CDD" id="cd03230">
    <property type="entry name" value="ABC_DR_subfamily_A"/>
    <property type="match status" value="1"/>
</dbReference>
<keyword evidence="1" id="KW-0547">Nucleotide-binding</keyword>
<dbReference type="InterPro" id="IPR003593">
    <property type="entry name" value="AAA+_ATPase"/>
</dbReference>
<dbReference type="PANTHER" id="PTHR43038">
    <property type="entry name" value="ATP-BINDING CASSETTE, SUB-FAMILY H, MEMBER 1"/>
    <property type="match status" value="1"/>
</dbReference>
<dbReference type="PANTHER" id="PTHR43038:SF3">
    <property type="entry name" value="ABC TRANSPORTER G FAMILY MEMBER 20 ISOFORM X1"/>
    <property type="match status" value="1"/>
</dbReference>
<dbReference type="PROSITE" id="PS50893">
    <property type="entry name" value="ABC_TRANSPORTER_2"/>
    <property type="match status" value="1"/>
</dbReference>
<dbReference type="InterPro" id="IPR027417">
    <property type="entry name" value="P-loop_NTPase"/>
</dbReference>
<evidence type="ECO:0000256" key="1">
    <source>
        <dbReference type="ARBA" id="ARBA00022741"/>
    </source>
</evidence>
<proteinExistence type="predicted"/>
<dbReference type="InterPro" id="IPR017871">
    <property type="entry name" value="ABC_transporter-like_CS"/>
</dbReference>
<keyword evidence="5" id="KW-1185">Reference proteome</keyword>
<sequence length="261" mass="29532">MINQPAFERSIHGDHQPSCLTVNNLTKKFNNESVLENLSMSIYQGEIHGIIGRNGVGKTTLIESIIGLKEIDAGTVNILGEDIKSSRYEIMEAVGIQPQEANLLPRQSVSETIHLFTSFYKESMDPKELMQMMELDQIESKRVKNLSVGQKQRLLVALAMVGNPALIILDEPTTGIDPQIRQLIWRVLRSMKEKGCSILLSTHYMDEAEKLCDRISILHDKKIIVHGSCHEIITEHREKFTDSLEDVFLHLTGTSLRREVD</sequence>
<accession>A0ABT9CF69</accession>
<dbReference type="InterPro" id="IPR003439">
    <property type="entry name" value="ABC_transporter-like_ATP-bd"/>
</dbReference>
<dbReference type="RefSeq" id="WP_305025136.1">
    <property type="nucleotide sequence ID" value="NZ_JAUQTB010000010.1"/>
</dbReference>
<name>A0ABT9CF69_9BACL</name>
<dbReference type="Proteomes" id="UP001240171">
    <property type="component" value="Unassembled WGS sequence"/>
</dbReference>
<feature type="domain" description="ABC transporter" evidence="3">
    <location>
        <begin position="20"/>
        <end position="245"/>
    </location>
</feature>
<dbReference type="PROSITE" id="PS00211">
    <property type="entry name" value="ABC_TRANSPORTER_1"/>
    <property type="match status" value="1"/>
</dbReference>
<protein>
    <submittedName>
        <fullName evidence="4">ABC transporter ATP-binding protein</fullName>
    </submittedName>
</protein>
<dbReference type="EMBL" id="JAUQTB010000010">
    <property type="protein sequence ID" value="MDO7907922.1"/>
    <property type="molecule type" value="Genomic_DNA"/>
</dbReference>
<reference evidence="4 5" key="1">
    <citation type="submission" date="2023-07" db="EMBL/GenBank/DDBJ databases">
        <title>Paenibacillus sp. JX-17 nov. isolated from soil.</title>
        <authorList>
            <person name="Wan Y."/>
            <person name="Liu B."/>
        </authorList>
    </citation>
    <scope>NUCLEOTIDE SEQUENCE [LARGE SCALE GENOMIC DNA]</scope>
    <source>
        <strain evidence="4 5">JX-17</strain>
    </source>
</reference>
<dbReference type="Gene3D" id="3.40.50.300">
    <property type="entry name" value="P-loop containing nucleotide triphosphate hydrolases"/>
    <property type="match status" value="1"/>
</dbReference>
<keyword evidence="2 4" id="KW-0067">ATP-binding</keyword>
<dbReference type="SUPFAM" id="SSF52540">
    <property type="entry name" value="P-loop containing nucleoside triphosphate hydrolases"/>
    <property type="match status" value="1"/>
</dbReference>
<evidence type="ECO:0000313" key="5">
    <source>
        <dbReference type="Proteomes" id="UP001240171"/>
    </source>
</evidence>
<organism evidence="4 5">
    <name type="scientific">Paenibacillus lacisoli</name>
    <dbReference type="NCBI Taxonomy" id="3064525"/>
    <lineage>
        <taxon>Bacteria</taxon>
        <taxon>Bacillati</taxon>
        <taxon>Bacillota</taxon>
        <taxon>Bacilli</taxon>
        <taxon>Bacillales</taxon>
        <taxon>Paenibacillaceae</taxon>
        <taxon>Paenibacillus</taxon>
    </lineage>
</organism>
<dbReference type="Pfam" id="PF00005">
    <property type="entry name" value="ABC_tran"/>
    <property type="match status" value="1"/>
</dbReference>